<keyword evidence="3" id="KW-0808">Transferase</keyword>
<dbReference type="InterPro" id="IPR000719">
    <property type="entry name" value="Prot_kinase_dom"/>
</dbReference>
<protein>
    <submittedName>
        <fullName evidence="3">Mitogen-activated protein kinase kinase kinase 10</fullName>
    </submittedName>
</protein>
<feature type="compositionally biased region" description="Low complexity" evidence="1">
    <location>
        <begin position="560"/>
        <end position="573"/>
    </location>
</feature>
<comment type="caution">
    <text evidence="3">The sequence shown here is derived from an EMBL/GenBank/DDBJ whole genome shotgun (WGS) entry which is preliminary data.</text>
</comment>
<dbReference type="Gene3D" id="1.10.510.10">
    <property type="entry name" value="Transferase(Phosphotransferase) domain 1"/>
    <property type="match status" value="1"/>
</dbReference>
<feature type="compositionally biased region" description="Polar residues" evidence="1">
    <location>
        <begin position="385"/>
        <end position="398"/>
    </location>
</feature>
<dbReference type="SUPFAM" id="SSF56112">
    <property type="entry name" value="Protein kinase-like (PK-like)"/>
    <property type="match status" value="1"/>
</dbReference>
<sequence length="579" mass="57360">MLPAAPPQVYSFGVLLWHMYTGKMPFAGHHEAQVAVGVMLGDLQLEWPAGMPPPLLRLGQACCRHEPEQRPTFKELAVSLAGLEVQARELHTSNKARSQHQEYRQLQLQQQQERISCSGRDSADAAGARDDLHPHNRSCRLQTASSSGRMQGFGGPGGGSSLGNFDAAAHMCAAHPQPQRRAASCSLRQPAGGRGLAGALQASDGGGGGGCGGALPPTGLPPLSPGAVAREERAGVFGRLGSSAGSAREAVAGGAASGPLLSGSAACCPRRLAGSASALVDCEWLRVGEDGGAPTGTTGGERLWASPFSSSAAATGASVRAGVAARPRLELPISPRGCRPPVPPAAARPGLAPEPQMPPGPPSSSSASTATPAATAPTGAPTSSRQLSAAASVSTSRGSPAGAAAAREGVPHPPWFGAAAAAGAGVAAGQPQPAPQPAAEPAAEDGGSGGAGCQPVTAQHAVTLLKPSTPERTGQGCSGSPAPSIAPAGAGAGGRVFDILLLQQQHLRRLPRPPLGPGSAGHSARVLAGYAAAGVMPAGNGRRGSAGPVLQHVPEDEGDSSSCSSGAGLAGYAVDAARG</sequence>
<dbReference type="GO" id="GO:0004674">
    <property type="term" value="F:protein serine/threonine kinase activity"/>
    <property type="evidence" value="ECO:0007669"/>
    <property type="project" value="TreeGrafter"/>
</dbReference>
<feature type="region of interest" description="Disordered" evidence="1">
    <location>
        <begin position="542"/>
        <end position="579"/>
    </location>
</feature>
<evidence type="ECO:0000256" key="1">
    <source>
        <dbReference type="SAM" id="MobiDB-lite"/>
    </source>
</evidence>
<evidence type="ECO:0000313" key="3">
    <source>
        <dbReference type="EMBL" id="PNH12290.1"/>
    </source>
</evidence>
<feature type="compositionally biased region" description="Low complexity" evidence="1">
    <location>
        <begin position="363"/>
        <end position="384"/>
    </location>
</feature>
<dbReference type="PANTHER" id="PTHR44329">
    <property type="entry name" value="SERINE/THREONINE-PROTEIN KINASE TNNI3K-RELATED"/>
    <property type="match status" value="1"/>
</dbReference>
<evidence type="ECO:0000313" key="4">
    <source>
        <dbReference type="Proteomes" id="UP000236333"/>
    </source>
</evidence>
<organism evidence="3 4">
    <name type="scientific">Tetrabaena socialis</name>
    <dbReference type="NCBI Taxonomy" id="47790"/>
    <lineage>
        <taxon>Eukaryota</taxon>
        <taxon>Viridiplantae</taxon>
        <taxon>Chlorophyta</taxon>
        <taxon>core chlorophytes</taxon>
        <taxon>Chlorophyceae</taxon>
        <taxon>CS clade</taxon>
        <taxon>Chlamydomonadales</taxon>
        <taxon>Tetrabaenaceae</taxon>
        <taxon>Tetrabaena</taxon>
    </lineage>
</organism>
<dbReference type="InterPro" id="IPR051681">
    <property type="entry name" value="Ser/Thr_Kinases-Pseudokinases"/>
</dbReference>
<dbReference type="PANTHER" id="PTHR44329:SF261">
    <property type="entry name" value="ZINC FINGER CONTAINING PROTEIN KINASE-RELATED"/>
    <property type="match status" value="1"/>
</dbReference>
<dbReference type="Proteomes" id="UP000236333">
    <property type="component" value="Unassembled WGS sequence"/>
</dbReference>
<gene>
    <name evidence="3" type="ORF">TSOC_000804</name>
</gene>
<dbReference type="GO" id="GO:0005524">
    <property type="term" value="F:ATP binding"/>
    <property type="evidence" value="ECO:0007669"/>
    <property type="project" value="InterPro"/>
</dbReference>
<feature type="compositionally biased region" description="Basic and acidic residues" evidence="1">
    <location>
        <begin position="121"/>
        <end position="134"/>
    </location>
</feature>
<accession>A0A2J8AIE3</accession>
<feature type="compositionally biased region" description="Low complexity" evidence="1">
    <location>
        <begin position="478"/>
        <end position="489"/>
    </location>
</feature>
<feature type="domain" description="Protein kinase" evidence="2">
    <location>
        <begin position="1"/>
        <end position="83"/>
    </location>
</feature>
<dbReference type="Pfam" id="PF07714">
    <property type="entry name" value="PK_Tyr_Ser-Thr"/>
    <property type="match status" value="1"/>
</dbReference>
<name>A0A2J8AIE3_9CHLO</name>
<feature type="compositionally biased region" description="Gly residues" evidence="1">
    <location>
        <begin position="151"/>
        <end position="161"/>
    </location>
</feature>
<dbReference type="OrthoDB" id="1668230at2759"/>
<feature type="region of interest" description="Disordered" evidence="1">
    <location>
        <begin position="107"/>
        <end position="161"/>
    </location>
</feature>
<feature type="compositionally biased region" description="Low complexity" evidence="1">
    <location>
        <begin position="417"/>
        <end position="431"/>
    </location>
</feature>
<keyword evidence="3" id="KW-0418">Kinase</keyword>
<dbReference type="AlphaFoldDB" id="A0A2J8AIE3"/>
<dbReference type="EMBL" id="PGGS01000011">
    <property type="protein sequence ID" value="PNH12290.1"/>
    <property type="molecule type" value="Genomic_DNA"/>
</dbReference>
<feature type="compositionally biased region" description="Low complexity" evidence="1">
    <location>
        <begin position="107"/>
        <end position="120"/>
    </location>
</feature>
<keyword evidence="4" id="KW-1185">Reference proteome</keyword>
<dbReference type="InterPro" id="IPR011009">
    <property type="entry name" value="Kinase-like_dom_sf"/>
</dbReference>
<reference evidence="3 4" key="1">
    <citation type="journal article" date="2017" name="Mol. Biol. Evol.">
        <title>The 4-celled Tetrabaena socialis nuclear genome reveals the essential components for genetic control of cell number at the origin of multicellularity in the volvocine lineage.</title>
        <authorList>
            <person name="Featherston J."/>
            <person name="Arakaki Y."/>
            <person name="Hanschen E.R."/>
            <person name="Ferris P.J."/>
            <person name="Michod R.E."/>
            <person name="Olson B.J.S.C."/>
            <person name="Nozaki H."/>
            <person name="Durand P.M."/>
        </authorList>
    </citation>
    <scope>NUCLEOTIDE SEQUENCE [LARGE SCALE GENOMIC DNA]</scope>
    <source>
        <strain evidence="3 4">NIES-571</strain>
    </source>
</reference>
<feature type="region of interest" description="Disordered" evidence="1">
    <location>
        <begin position="331"/>
        <end position="455"/>
    </location>
</feature>
<dbReference type="PROSITE" id="PS50011">
    <property type="entry name" value="PROTEIN_KINASE_DOM"/>
    <property type="match status" value="1"/>
</dbReference>
<proteinExistence type="predicted"/>
<evidence type="ECO:0000259" key="2">
    <source>
        <dbReference type="PROSITE" id="PS50011"/>
    </source>
</evidence>
<dbReference type="InterPro" id="IPR001245">
    <property type="entry name" value="Ser-Thr/Tyr_kinase_cat_dom"/>
</dbReference>
<feature type="region of interest" description="Disordered" evidence="1">
    <location>
        <begin position="468"/>
        <end position="489"/>
    </location>
</feature>